<sequence>MWNVIAENINKANEDPDKNEQEWAKTWKDIKAYLLTSDAAELENISEGRLMNIVEEVQPLQECDYQNTMQEQNIQYSVTETDETENESSNVNIRQHSRKNETVAQEENTRKVVKSVHQLSYNILQIQEAKLELKKKELRIRKKQLNVQTNILTELKEIKLSLQTQNGFLI</sequence>
<reference evidence="2 3" key="1">
    <citation type="submission" date="2015-09" db="EMBL/GenBank/DDBJ databases">
        <title>Trachymyrmex cornetzi WGS genome.</title>
        <authorList>
            <person name="Nygaard S."/>
            <person name="Hu H."/>
            <person name="Boomsma J."/>
            <person name="Zhang G."/>
        </authorList>
    </citation>
    <scope>NUCLEOTIDE SEQUENCE [LARGE SCALE GENOMIC DNA]</scope>
    <source>
        <strain evidence="2">Tcor2-1</strain>
        <tissue evidence="2">Whole body</tissue>
    </source>
</reference>
<gene>
    <name evidence="2" type="ORF">ALC57_18368</name>
</gene>
<dbReference type="EMBL" id="KQ981096">
    <property type="protein sequence ID" value="KYN09500.1"/>
    <property type="molecule type" value="Genomic_DNA"/>
</dbReference>
<keyword evidence="1" id="KW-0175">Coiled coil</keyword>
<keyword evidence="3" id="KW-1185">Reference proteome</keyword>
<evidence type="ECO:0000313" key="2">
    <source>
        <dbReference type="EMBL" id="KYN09500.1"/>
    </source>
</evidence>
<proteinExistence type="predicted"/>
<name>A0A151IS49_9HYME</name>
<organism evidence="2 3">
    <name type="scientific">Trachymyrmex cornetzi</name>
    <dbReference type="NCBI Taxonomy" id="471704"/>
    <lineage>
        <taxon>Eukaryota</taxon>
        <taxon>Metazoa</taxon>
        <taxon>Ecdysozoa</taxon>
        <taxon>Arthropoda</taxon>
        <taxon>Hexapoda</taxon>
        <taxon>Insecta</taxon>
        <taxon>Pterygota</taxon>
        <taxon>Neoptera</taxon>
        <taxon>Endopterygota</taxon>
        <taxon>Hymenoptera</taxon>
        <taxon>Apocrita</taxon>
        <taxon>Aculeata</taxon>
        <taxon>Formicoidea</taxon>
        <taxon>Formicidae</taxon>
        <taxon>Myrmicinae</taxon>
        <taxon>Trachymyrmex</taxon>
    </lineage>
</organism>
<accession>A0A151IS49</accession>
<evidence type="ECO:0008006" key="4">
    <source>
        <dbReference type="Google" id="ProtNLM"/>
    </source>
</evidence>
<dbReference type="Proteomes" id="UP000078492">
    <property type="component" value="Unassembled WGS sequence"/>
</dbReference>
<protein>
    <recommendedName>
        <fullName evidence="4">Regulatory protein zeste</fullName>
    </recommendedName>
</protein>
<feature type="coiled-coil region" evidence="1">
    <location>
        <begin position="121"/>
        <end position="148"/>
    </location>
</feature>
<dbReference type="AlphaFoldDB" id="A0A151IS49"/>
<evidence type="ECO:0000313" key="3">
    <source>
        <dbReference type="Proteomes" id="UP000078492"/>
    </source>
</evidence>
<evidence type="ECO:0000256" key="1">
    <source>
        <dbReference type="SAM" id="Coils"/>
    </source>
</evidence>